<sequence>MTLKIKLKFLFHLDYWNNRITTSLSIERYSSLTLKHQKAKFVEIAEALEIICITVFKYG</sequence>
<gene>
    <name evidence="1" type="ORF">DERYTH_LOCUS1812</name>
</gene>
<accession>A0A9N8ZBJ5</accession>
<comment type="caution">
    <text evidence="1">The sequence shown here is derived from an EMBL/GenBank/DDBJ whole genome shotgun (WGS) entry which is preliminary data.</text>
</comment>
<organism evidence="1 2">
    <name type="scientific">Dentiscutata erythropus</name>
    <dbReference type="NCBI Taxonomy" id="1348616"/>
    <lineage>
        <taxon>Eukaryota</taxon>
        <taxon>Fungi</taxon>
        <taxon>Fungi incertae sedis</taxon>
        <taxon>Mucoromycota</taxon>
        <taxon>Glomeromycotina</taxon>
        <taxon>Glomeromycetes</taxon>
        <taxon>Diversisporales</taxon>
        <taxon>Gigasporaceae</taxon>
        <taxon>Dentiscutata</taxon>
    </lineage>
</organism>
<dbReference type="AlphaFoldDB" id="A0A9N8ZBJ5"/>
<reference evidence="1" key="1">
    <citation type="submission" date="2021-06" db="EMBL/GenBank/DDBJ databases">
        <authorList>
            <person name="Kallberg Y."/>
            <person name="Tangrot J."/>
            <person name="Rosling A."/>
        </authorList>
    </citation>
    <scope>NUCLEOTIDE SEQUENCE</scope>
    <source>
        <strain evidence="1">MA453B</strain>
    </source>
</reference>
<dbReference type="EMBL" id="CAJVPY010000536">
    <property type="protein sequence ID" value="CAG8478656.1"/>
    <property type="molecule type" value="Genomic_DNA"/>
</dbReference>
<name>A0A9N8ZBJ5_9GLOM</name>
<evidence type="ECO:0000313" key="1">
    <source>
        <dbReference type="EMBL" id="CAG8478656.1"/>
    </source>
</evidence>
<protein>
    <submittedName>
        <fullName evidence="1">1032_t:CDS:1</fullName>
    </submittedName>
</protein>
<proteinExistence type="predicted"/>
<dbReference type="Proteomes" id="UP000789405">
    <property type="component" value="Unassembled WGS sequence"/>
</dbReference>
<keyword evidence="2" id="KW-1185">Reference proteome</keyword>
<evidence type="ECO:0000313" key="2">
    <source>
        <dbReference type="Proteomes" id="UP000789405"/>
    </source>
</evidence>